<keyword evidence="5" id="KW-0472">Membrane</keyword>
<evidence type="ECO:0000256" key="7">
    <source>
        <dbReference type="SAM" id="MobiDB-lite"/>
    </source>
</evidence>
<dbReference type="InterPro" id="IPR050401">
    <property type="entry name" value="Cyclic_nucleotide_synthase"/>
</dbReference>
<dbReference type="PANTHER" id="PTHR11920:SF335">
    <property type="entry name" value="GUANYLATE CYCLASE"/>
    <property type="match status" value="1"/>
</dbReference>
<dbReference type="InterPro" id="IPR029787">
    <property type="entry name" value="Nucleotide_cyclase"/>
</dbReference>
<feature type="compositionally biased region" description="Basic and acidic residues" evidence="7">
    <location>
        <begin position="1"/>
        <end position="12"/>
    </location>
</feature>
<evidence type="ECO:0000256" key="4">
    <source>
        <dbReference type="ARBA" id="ARBA00022989"/>
    </source>
</evidence>
<evidence type="ECO:0000313" key="9">
    <source>
        <dbReference type="EMBL" id="CAB9529863.1"/>
    </source>
</evidence>
<dbReference type="CDD" id="cd07302">
    <property type="entry name" value="CHD"/>
    <property type="match status" value="1"/>
</dbReference>
<dbReference type="EMBL" id="CAICTM010002650">
    <property type="protein sequence ID" value="CAB9529863.1"/>
    <property type="molecule type" value="Genomic_DNA"/>
</dbReference>
<dbReference type="GO" id="GO:0004383">
    <property type="term" value="F:guanylate cyclase activity"/>
    <property type="evidence" value="ECO:0007669"/>
    <property type="project" value="TreeGrafter"/>
</dbReference>
<evidence type="ECO:0000256" key="5">
    <source>
        <dbReference type="ARBA" id="ARBA00023136"/>
    </source>
</evidence>
<dbReference type="PANTHER" id="PTHR11920">
    <property type="entry name" value="GUANYLYL CYCLASE"/>
    <property type="match status" value="1"/>
</dbReference>
<organism evidence="9 10">
    <name type="scientific">Seminavis robusta</name>
    <dbReference type="NCBI Taxonomy" id="568900"/>
    <lineage>
        <taxon>Eukaryota</taxon>
        <taxon>Sar</taxon>
        <taxon>Stramenopiles</taxon>
        <taxon>Ochrophyta</taxon>
        <taxon>Bacillariophyta</taxon>
        <taxon>Bacillariophyceae</taxon>
        <taxon>Bacillariophycidae</taxon>
        <taxon>Naviculales</taxon>
        <taxon>Naviculaceae</taxon>
        <taxon>Seminavis</taxon>
    </lineage>
</organism>
<sequence>MEQIEEQSKYLDEVEAASSCANRDEDGNQIKSKAKLRRAPPRIHVSLLVKEQEASFNAAFSGSVHDALLKQQRQTFEASNAVTKFIELQSEQMNVSRPFYNMPNHDEFFRDVIDPKDLEAIGVAVLVPHEHRQEMLDYEAEHCPDCLYNSHMHRFGNIDMIIPGVADEFLAIAPEGGLELSPEKEFYGLLTYRYMPMDSCSVQMDYLSDPEYGPLFDTAILLDQPLITYVAVTGVPYAQDDHVLRMCRFASNCLSLFATTLHRLEDTVSRADLRLRVGIHSGEVTGGVLRGLRSRFQLFGDAMNTASRHETTGAPGRVHVSITSADLIKENGHADWLEKREDKVVAKGKGELETYWLKVNVVEAQTETTSRVSSVNGW</sequence>
<evidence type="ECO:0000256" key="3">
    <source>
        <dbReference type="ARBA" id="ARBA00022741"/>
    </source>
</evidence>
<feature type="region of interest" description="Disordered" evidence="7">
    <location>
        <begin position="1"/>
        <end position="35"/>
    </location>
</feature>
<evidence type="ECO:0000256" key="6">
    <source>
        <dbReference type="ARBA" id="ARBA00023239"/>
    </source>
</evidence>
<keyword evidence="4" id="KW-1133">Transmembrane helix</keyword>
<dbReference type="GO" id="GO:0000166">
    <property type="term" value="F:nucleotide binding"/>
    <property type="evidence" value="ECO:0007669"/>
    <property type="project" value="UniProtKB-KW"/>
</dbReference>
<gene>
    <name evidence="9" type="ORF">SEMRO_2652_G333720.1</name>
</gene>
<name>A0A9N8EZR7_9STRA</name>
<evidence type="ECO:0000256" key="1">
    <source>
        <dbReference type="ARBA" id="ARBA00004370"/>
    </source>
</evidence>
<keyword evidence="2" id="KW-0812">Transmembrane</keyword>
<dbReference type="GO" id="GO:0007168">
    <property type="term" value="P:receptor guanylyl cyclase signaling pathway"/>
    <property type="evidence" value="ECO:0007669"/>
    <property type="project" value="TreeGrafter"/>
</dbReference>
<proteinExistence type="predicted"/>
<dbReference type="GO" id="GO:0035556">
    <property type="term" value="P:intracellular signal transduction"/>
    <property type="evidence" value="ECO:0007669"/>
    <property type="project" value="InterPro"/>
</dbReference>
<dbReference type="GO" id="GO:0001653">
    <property type="term" value="F:peptide receptor activity"/>
    <property type="evidence" value="ECO:0007669"/>
    <property type="project" value="TreeGrafter"/>
</dbReference>
<dbReference type="GO" id="GO:0004016">
    <property type="term" value="F:adenylate cyclase activity"/>
    <property type="evidence" value="ECO:0007669"/>
    <property type="project" value="TreeGrafter"/>
</dbReference>
<dbReference type="PROSITE" id="PS50125">
    <property type="entry name" value="GUANYLATE_CYCLASE_2"/>
    <property type="match status" value="1"/>
</dbReference>
<keyword evidence="3" id="KW-0547">Nucleotide-binding</keyword>
<comment type="subcellular location">
    <subcellularLocation>
        <location evidence="1">Membrane</location>
    </subcellularLocation>
</comment>
<evidence type="ECO:0000313" key="10">
    <source>
        <dbReference type="Proteomes" id="UP001153069"/>
    </source>
</evidence>
<dbReference type="AlphaFoldDB" id="A0A9N8EZR7"/>
<keyword evidence="6" id="KW-0456">Lyase</keyword>
<dbReference type="Gene3D" id="3.30.70.1230">
    <property type="entry name" value="Nucleotide cyclase"/>
    <property type="match status" value="1"/>
</dbReference>
<accession>A0A9N8EZR7</accession>
<keyword evidence="9" id="KW-0675">Receptor</keyword>
<dbReference type="SMART" id="SM00044">
    <property type="entry name" value="CYCc"/>
    <property type="match status" value="1"/>
</dbReference>
<protein>
    <submittedName>
        <fullName evidence="9">Receptor-type guanylate cyclase gcy</fullName>
    </submittedName>
</protein>
<feature type="domain" description="Guanylate cyclase" evidence="8">
    <location>
        <begin position="228"/>
        <end position="310"/>
    </location>
</feature>
<dbReference type="Proteomes" id="UP001153069">
    <property type="component" value="Unassembled WGS sequence"/>
</dbReference>
<dbReference type="InterPro" id="IPR001054">
    <property type="entry name" value="A/G_cyclase"/>
</dbReference>
<keyword evidence="10" id="KW-1185">Reference proteome</keyword>
<dbReference type="SUPFAM" id="SSF55073">
    <property type="entry name" value="Nucleotide cyclase"/>
    <property type="match status" value="1"/>
</dbReference>
<evidence type="ECO:0000256" key="2">
    <source>
        <dbReference type="ARBA" id="ARBA00022692"/>
    </source>
</evidence>
<dbReference type="Pfam" id="PF00211">
    <property type="entry name" value="Guanylate_cyc"/>
    <property type="match status" value="1"/>
</dbReference>
<dbReference type="OrthoDB" id="1890790at2759"/>
<evidence type="ECO:0000259" key="8">
    <source>
        <dbReference type="PROSITE" id="PS50125"/>
    </source>
</evidence>
<reference evidence="9" key="1">
    <citation type="submission" date="2020-06" db="EMBL/GenBank/DDBJ databases">
        <authorList>
            <consortium name="Plant Systems Biology data submission"/>
        </authorList>
    </citation>
    <scope>NUCLEOTIDE SEQUENCE</scope>
    <source>
        <strain evidence="9">D6</strain>
    </source>
</reference>
<dbReference type="GO" id="GO:0005886">
    <property type="term" value="C:plasma membrane"/>
    <property type="evidence" value="ECO:0007669"/>
    <property type="project" value="TreeGrafter"/>
</dbReference>
<comment type="caution">
    <text evidence="9">The sequence shown here is derived from an EMBL/GenBank/DDBJ whole genome shotgun (WGS) entry which is preliminary data.</text>
</comment>